<evidence type="ECO:0000313" key="11">
    <source>
        <dbReference type="Proteomes" id="UP000694843"/>
    </source>
</evidence>
<dbReference type="GO" id="GO:0019243">
    <property type="term" value="P:methylglyoxal catabolic process to D-lactate via S-lactoyl-glutathione"/>
    <property type="evidence" value="ECO:0007669"/>
    <property type="project" value="InterPro"/>
</dbReference>
<dbReference type="PIRSF" id="PIRSF005457">
    <property type="entry name" value="Glx"/>
    <property type="match status" value="1"/>
</dbReference>
<dbReference type="OMA" id="NYIWLLQ"/>
<dbReference type="AlphaFoldDB" id="A0A8B7N2Z5"/>
<evidence type="ECO:0000256" key="7">
    <source>
        <dbReference type="ARBA" id="ARBA00022801"/>
    </source>
</evidence>
<accession>A0A8B7N2Z5</accession>
<reference evidence="12" key="1">
    <citation type="submission" date="2025-08" db="UniProtKB">
        <authorList>
            <consortium name="RefSeq"/>
        </authorList>
    </citation>
    <scope>IDENTIFICATION</scope>
    <source>
        <tissue evidence="12">Whole organism</tissue>
    </source>
</reference>
<evidence type="ECO:0000259" key="10">
    <source>
        <dbReference type="SMART" id="SM00849"/>
    </source>
</evidence>
<comment type="pathway">
    <text evidence="3">Secondary metabolite metabolism; methylglyoxal degradation; (R)-lactate from methylglyoxal: step 2/2.</text>
</comment>
<dbReference type="PANTHER" id="PTHR11935">
    <property type="entry name" value="BETA LACTAMASE DOMAIN"/>
    <property type="match status" value="1"/>
</dbReference>
<dbReference type="HAMAP" id="MF_01374">
    <property type="entry name" value="Glyoxalase_2"/>
    <property type="match status" value="1"/>
</dbReference>
<evidence type="ECO:0000256" key="9">
    <source>
        <dbReference type="ARBA" id="ARBA00031044"/>
    </source>
</evidence>
<evidence type="ECO:0000256" key="5">
    <source>
        <dbReference type="ARBA" id="ARBA00011917"/>
    </source>
</evidence>
<dbReference type="PANTHER" id="PTHR11935:SF94">
    <property type="entry name" value="TENZING NORGAY, ISOFORM C"/>
    <property type="match status" value="1"/>
</dbReference>
<keyword evidence="7 12" id="KW-0378">Hydrolase</keyword>
<name>A0A8B7N2Z5_HYAAZ</name>
<keyword evidence="8" id="KW-0862">Zinc</keyword>
<evidence type="ECO:0000256" key="1">
    <source>
        <dbReference type="ARBA" id="ARBA00001623"/>
    </source>
</evidence>
<evidence type="ECO:0000256" key="4">
    <source>
        <dbReference type="ARBA" id="ARBA00006759"/>
    </source>
</evidence>
<sequence>MKVEILPALSDNYMYLIIDEVTKEAAIVDPVAPQTVLQAVKDAQVKLTTVLTTHHHWDHAGGNEDLVKQAGLDLKVYGGDERIGALTEHVKHGDTLSVGRLHISCLATPCHTRGHICYHVTCPEDGTRTPAVFTGDTLFLGGCGKFFEGDAEQMHTALIKILGVLPDNTDVFCGHEYALSNLQYGLHVEPDNPAVKAKLDWVTQRRDAGLPSVPSTIGEEKQYNPFMRVDESSVRQHCGTSDSIDTMRALRDLKNNWKPAA</sequence>
<gene>
    <name evidence="12" type="primary">LOC108665933</name>
</gene>
<dbReference type="NCBIfam" id="TIGR03413">
    <property type="entry name" value="GSH_gloB"/>
    <property type="match status" value="1"/>
</dbReference>
<dbReference type="FunFam" id="3.60.15.10:FF:000019">
    <property type="entry name" value="Hydroxyacylglutathione hydrolase, mitochondrial"/>
    <property type="match status" value="1"/>
</dbReference>
<dbReference type="CDD" id="cd07723">
    <property type="entry name" value="hydroxyacylglutathione_hydrolase_MBL-fold"/>
    <property type="match status" value="1"/>
</dbReference>
<dbReference type="GO" id="GO:0046872">
    <property type="term" value="F:metal ion binding"/>
    <property type="evidence" value="ECO:0007669"/>
    <property type="project" value="UniProtKB-KW"/>
</dbReference>
<dbReference type="SUPFAM" id="SSF56281">
    <property type="entry name" value="Metallo-hydrolase/oxidoreductase"/>
    <property type="match status" value="1"/>
</dbReference>
<dbReference type="KEGG" id="hazt:108665933"/>
<organism evidence="11 12">
    <name type="scientific">Hyalella azteca</name>
    <name type="common">Amphipod</name>
    <dbReference type="NCBI Taxonomy" id="294128"/>
    <lineage>
        <taxon>Eukaryota</taxon>
        <taxon>Metazoa</taxon>
        <taxon>Ecdysozoa</taxon>
        <taxon>Arthropoda</taxon>
        <taxon>Crustacea</taxon>
        <taxon>Multicrustacea</taxon>
        <taxon>Malacostraca</taxon>
        <taxon>Eumalacostraca</taxon>
        <taxon>Peracarida</taxon>
        <taxon>Amphipoda</taxon>
        <taxon>Senticaudata</taxon>
        <taxon>Talitrida</taxon>
        <taxon>Talitroidea</taxon>
        <taxon>Hyalellidae</taxon>
        <taxon>Hyalella</taxon>
    </lineage>
</organism>
<proteinExistence type="inferred from homology"/>
<dbReference type="SMART" id="SM00849">
    <property type="entry name" value="Lactamase_B"/>
    <property type="match status" value="1"/>
</dbReference>
<evidence type="ECO:0000256" key="2">
    <source>
        <dbReference type="ARBA" id="ARBA00001947"/>
    </source>
</evidence>
<dbReference type="RefSeq" id="XP_018008227.1">
    <property type="nucleotide sequence ID" value="XM_018152738.2"/>
</dbReference>
<dbReference type="InterPro" id="IPR036866">
    <property type="entry name" value="RibonucZ/Hydroxyglut_hydro"/>
</dbReference>
<keyword evidence="6" id="KW-0479">Metal-binding</keyword>
<evidence type="ECO:0000256" key="8">
    <source>
        <dbReference type="ARBA" id="ARBA00022833"/>
    </source>
</evidence>
<evidence type="ECO:0000256" key="3">
    <source>
        <dbReference type="ARBA" id="ARBA00004963"/>
    </source>
</evidence>
<comment type="catalytic activity">
    <reaction evidence="1">
        <text>an S-(2-hydroxyacyl)glutathione + H2O = a 2-hydroxy carboxylate + glutathione + H(+)</text>
        <dbReference type="Rhea" id="RHEA:21864"/>
        <dbReference type="ChEBI" id="CHEBI:15377"/>
        <dbReference type="ChEBI" id="CHEBI:15378"/>
        <dbReference type="ChEBI" id="CHEBI:57925"/>
        <dbReference type="ChEBI" id="CHEBI:58896"/>
        <dbReference type="ChEBI" id="CHEBI:71261"/>
        <dbReference type="EC" id="3.1.2.6"/>
    </reaction>
</comment>
<dbReference type="GO" id="GO:0004416">
    <property type="term" value="F:hydroxyacylglutathione hydrolase activity"/>
    <property type="evidence" value="ECO:0007669"/>
    <property type="project" value="UniProtKB-EC"/>
</dbReference>
<comment type="cofactor">
    <cofactor evidence="2">
        <name>Zn(2+)</name>
        <dbReference type="ChEBI" id="CHEBI:29105"/>
    </cofactor>
</comment>
<dbReference type="CTD" id="40299"/>
<feature type="domain" description="Metallo-beta-lactamase" evidence="10">
    <location>
        <begin position="11"/>
        <end position="175"/>
    </location>
</feature>
<dbReference type="InterPro" id="IPR035680">
    <property type="entry name" value="Clx_II_MBL"/>
</dbReference>
<dbReference type="GeneID" id="108665933"/>
<dbReference type="Gene3D" id="3.60.15.10">
    <property type="entry name" value="Ribonuclease Z/Hydroxyacylglutathione hydrolase-like"/>
    <property type="match status" value="1"/>
</dbReference>
<dbReference type="EC" id="3.1.2.6" evidence="5"/>
<dbReference type="OrthoDB" id="515692at2759"/>
<dbReference type="Pfam" id="PF16123">
    <property type="entry name" value="HAGH_C"/>
    <property type="match status" value="1"/>
</dbReference>
<dbReference type="InterPro" id="IPR032282">
    <property type="entry name" value="HAGH_C"/>
</dbReference>
<evidence type="ECO:0000313" key="12">
    <source>
        <dbReference type="RefSeq" id="XP_018008227.1"/>
    </source>
</evidence>
<dbReference type="Pfam" id="PF00753">
    <property type="entry name" value="Lactamase_B"/>
    <property type="match status" value="1"/>
</dbReference>
<comment type="similarity">
    <text evidence="4">Belongs to the metallo-beta-lactamase superfamily. Glyoxalase II family.</text>
</comment>
<dbReference type="GO" id="GO:0031123">
    <property type="term" value="P:RNA 3'-end processing"/>
    <property type="evidence" value="ECO:0007669"/>
    <property type="project" value="UniProtKB-ARBA"/>
</dbReference>
<dbReference type="InterPro" id="IPR017782">
    <property type="entry name" value="Hydroxyacylglutathione_Hdrlase"/>
</dbReference>
<evidence type="ECO:0000256" key="6">
    <source>
        <dbReference type="ARBA" id="ARBA00022723"/>
    </source>
</evidence>
<keyword evidence="11" id="KW-1185">Reference proteome</keyword>
<dbReference type="Proteomes" id="UP000694843">
    <property type="component" value="Unplaced"/>
</dbReference>
<dbReference type="InterPro" id="IPR001279">
    <property type="entry name" value="Metallo-B-lactamas"/>
</dbReference>
<protein>
    <recommendedName>
        <fullName evidence="5">hydroxyacylglutathione hydrolase</fullName>
        <ecNumber evidence="5">3.1.2.6</ecNumber>
    </recommendedName>
    <alternativeName>
        <fullName evidence="9">Glyoxalase II</fullName>
    </alternativeName>
</protein>